<sequence>MRLDTHPFSDDLFDEYSHHRKPQTKFCPALFNPSQLCFLMRFDIYLLSNTHILSNSTHERSSENIFT</sequence>
<evidence type="ECO:0000313" key="1">
    <source>
        <dbReference type="EMBL" id="EIG29956.1"/>
    </source>
</evidence>
<organism evidence="1 2">
    <name type="scientific">Neisseria sicca VK64</name>
    <dbReference type="NCBI Taxonomy" id="1095748"/>
    <lineage>
        <taxon>Bacteria</taxon>
        <taxon>Pseudomonadati</taxon>
        <taxon>Pseudomonadota</taxon>
        <taxon>Betaproteobacteria</taxon>
        <taxon>Neisseriales</taxon>
        <taxon>Neisseriaceae</taxon>
        <taxon>Neisseria</taxon>
    </lineage>
</organism>
<name>I2NVU5_NEISI</name>
<accession>I2NVU5</accession>
<comment type="caution">
    <text evidence="1">The sequence shown here is derived from an EMBL/GenBank/DDBJ whole genome shotgun (WGS) entry which is preliminary data.</text>
</comment>
<proteinExistence type="predicted"/>
<dbReference type="EMBL" id="AJMT01000035">
    <property type="protein sequence ID" value="EIG29956.1"/>
    <property type="molecule type" value="Genomic_DNA"/>
</dbReference>
<gene>
    <name evidence="1" type="ORF">HMPREF1051_2135</name>
</gene>
<dbReference type="Proteomes" id="UP000004473">
    <property type="component" value="Unassembled WGS sequence"/>
</dbReference>
<protein>
    <submittedName>
        <fullName evidence="1">Uncharacterized protein</fullName>
    </submittedName>
</protein>
<reference evidence="1 2" key="1">
    <citation type="submission" date="2012-04" db="EMBL/GenBank/DDBJ databases">
        <authorList>
            <person name="Harkins D.M."/>
            <person name="Madupu R."/>
            <person name="Durkin A.S."/>
            <person name="Torralba M."/>
            <person name="Methe B."/>
            <person name="Sutton G.G."/>
            <person name="Nelson K.E."/>
        </authorList>
    </citation>
    <scope>NUCLEOTIDE SEQUENCE [LARGE SCALE GENOMIC DNA]</scope>
    <source>
        <strain evidence="1 2">VK64</strain>
    </source>
</reference>
<dbReference type="AlphaFoldDB" id="I2NVU5"/>
<evidence type="ECO:0000313" key="2">
    <source>
        <dbReference type="Proteomes" id="UP000004473"/>
    </source>
</evidence>